<protein>
    <recommendedName>
        <fullName evidence="3">DUF6545 domain-containing protein</fullName>
    </recommendedName>
</protein>
<organism evidence="4 5">
    <name type="scientific">Gandjariella thermophila</name>
    <dbReference type="NCBI Taxonomy" id="1931992"/>
    <lineage>
        <taxon>Bacteria</taxon>
        <taxon>Bacillati</taxon>
        <taxon>Actinomycetota</taxon>
        <taxon>Actinomycetes</taxon>
        <taxon>Pseudonocardiales</taxon>
        <taxon>Pseudonocardiaceae</taxon>
        <taxon>Gandjariella</taxon>
    </lineage>
</organism>
<sequence>MNIASLYHAGTQVELSGAAAMWVVIFLRLPGALRSRQQRMLLFAVIGLAGSITVYLDPVTALINRNLVFAQSCGLFMNAWGVFSAALILDFVLAATADRRPWTVYGLMAATIAALVTLNFTVAPHSGCVTSRFVPWYSPFWWLLIAAHLVAVIPCAVLCGRYAYRAREDRPLRAGLALLAAGFTSSAAFWTVVLGFLLARPAWLGALFPLNIGVTAWLTTAGASLPLVLEARRWTGNMAALWRLWPLWRDLVRTVPHVALSPPGVRVRDLFGGPRTTYLRLYRRVIEIRDAILILADHVDTETVERARAHVAAHGVPEGEIEAAVTACWLQFASRARAAGEDTRPGPHPRTAPQGDDLPAEIAFLLAVVRARGGAAVASFDPSEQNAEKRQGEQRGGRRHQGDQHVPDQHVEQGLAGGAGAAGVHPAERGRVHHRDTP</sequence>
<dbReference type="InterPro" id="IPR050039">
    <property type="entry name" value="MAB_1171c-like"/>
</dbReference>
<dbReference type="EMBL" id="BJFL01000033">
    <property type="protein sequence ID" value="GDY33087.1"/>
    <property type="molecule type" value="Genomic_DNA"/>
</dbReference>
<feature type="compositionally biased region" description="Basic and acidic residues" evidence="1">
    <location>
        <begin position="386"/>
        <end position="411"/>
    </location>
</feature>
<name>A0A4D4JGR3_9PSEU</name>
<keyword evidence="2" id="KW-0812">Transmembrane</keyword>
<dbReference type="InterPro" id="IPR046675">
    <property type="entry name" value="DUF6545"/>
</dbReference>
<feature type="transmembrane region" description="Helical" evidence="2">
    <location>
        <begin position="102"/>
        <end position="120"/>
    </location>
</feature>
<feature type="transmembrane region" description="Helical" evidence="2">
    <location>
        <begin position="41"/>
        <end position="63"/>
    </location>
</feature>
<feature type="transmembrane region" description="Helical" evidence="2">
    <location>
        <begin position="75"/>
        <end position="95"/>
    </location>
</feature>
<feature type="region of interest" description="Disordered" evidence="1">
    <location>
        <begin position="376"/>
        <end position="438"/>
    </location>
</feature>
<feature type="transmembrane region" description="Helical" evidence="2">
    <location>
        <begin position="176"/>
        <end position="197"/>
    </location>
</feature>
<evidence type="ECO:0000313" key="5">
    <source>
        <dbReference type="Proteomes" id="UP000298860"/>
    </source>
</evidence>
<feature type="transmembrane region" description="Helical" evidence="2">
    <location>
        <begin position="140"/>
        <end position="164"/>
    </location>
</feature>
<dbReference type="RefSeq" id="WP_192909704.1">
    <property type="nucleotide sequence ID" value="NZ_BJFL01000033.1"/>
</dbReference>
<comment type="caution">
    <text evidence="4">The sequence shown here is derived from an EMBL/GenBank/DDBJ whole genome shotgun (WGS) entry which is preliminary data.</text>
</comment>
<evidence type="ECO:0000313" key="4">
    <source>
        <dbReference type="EMBL" id="GDY33087.1"/>
    </source>
</evidence>
<accession>A0A4D4JGR3</accession>
<dbReference type="Proteomes" id="UP000298860">
    <property type="component" value="Unassembled WGS sequence"/>
</dbReference>
<evidence type="ECO:0000256" key="1">
    <source>
        <dbReference type="SAM" id="MobiDB-lite"/>
    </source>
</evidence>
<keyword evidence="5" id="KW-1185">Reference proteome</keyword>
<feature type="transmembrane region" description="Helical" evidence="2">
    <location>
        <begin position="6"/>
        <end position="29"/>
    </location>
</feature>
<feature type="transmembrane region" description="Helical" evidence="2">
    <location>
        <begin position="203"/>
        <end position="229"/>
    </location>
</feature>
<reference evidence="5" key="1">
    <citation type="submission" date="2019-04" db="EMBL/GenBank/DDBJ databases">
        <title>Draft genome sequence of Pseudonocardiaceae bacterium SL3-2-4.</title>
        <authorList>
            <person name="Ningsih F."/>
            <person name="Yokota A."/>
            <person name="Sakai Y."/>
            <person name="Nanatani K."/>
            <person name="Yabe S."/>
            <person name="Oetari A."/>
            <person name="Sjamsuridzal W."/>
        </authorList>
    </citation>
    <scope>NUCLEOTIDE SEQUENCE [LARGE SCALE GENOMIC DNA]</scope>
    <source>
        <strain evidence="5">SL3-2-4</strain>
    </source>
</reference>
<dbReference type="AlphaFoldDB" id="A0A4D4JGR3"/>
<keyword evidence="2" id="KW-1133">Transmembrane helix</keyword>
<gene>
    <name evidence="4" type="ORF">GTS_47200</name>
</gene>
<keyword evidence="2" id="KW-0472">Membrane</keyword>
<dbReference type="NCBIfam" id="NF042915">
    <property type="entry name" value="MAB_1171c_fam"/>
    <property type="match status" value="1"/>
</dbReference>
<proteinExistence type="predicted"/>
<feature type="compositionally biased region" description="Basic and acidic residues" evidence="1">
    <location>
        <begin position="426"/>
        <end position="438"/>
    </location>
</feature>
<feature type="domain" description="DUF6545" evidence="3">
    <location>
        <begin position="233"/>
        <end position="371"/>
    </location>
</feature>
<evidence type="ECO:0000259" key="3">
    <source>
        <dbReference type="Pfam" id="PF20182"/>
    </source>
</evidence>
<dbReference type="Pfam" id="PF20182">
    <property type="entry name" value="DUF6545"/>
    <property type="match status" value="1"/>
</dbReference>
<evidence type="ECO:0000256" key="2">
    <source>
        <dbReference type="SAM" id="Phobius"/>
    </source>
</evidence>